<proteinExistence type="predicted"/>
<dbReference type="EMBL" id="BK015718">
    <property type="protein sequence ID" value="DAE21858.1"/>
    <property type="molecule type" value="Genomic_DNA"/>
</dbReference>
<organism evidence="1">
    <name type="scientific">Myoviridae sp. ctoNH1</name>
    <dbReference type="NCBI Taxonomy" id="2826695"/>
    <lineage>
        <taxon>Viruses</taxon>
        <taxon>Duplodnaviria</taxon>
        <taxon>Heunggongvirae</taxon>
        <taxon>Uroviricota</taxon>
        <taxon>Caudoviricetes</taxon>
    </lineage>
</organism>
<accession>A0A8S5QSC0</accession>
<reference evidence="1" key="1">
    <citation type="journal article" date="2021" name="Proc. Natl. Acad. Sci. U.S.A.">
        <title>A Catalog of Tens of Thousands of Viruses from Human Metagenomes Reveals Hidden Associations with Chronic Diseases.</title>
        <authorList>
            <person name="Tisza M.J."/>
            <person name="Buck C.B."/>
        </authorList>
    </citation>
    <scope>NUCLEOTIDE SEQUENCE</scope>
    <source>
        <strain evidence="1">CtoNH1</strain>
    </source>
</reference>
<sequence length="30" mass="3760">MFYLSLISTFNIKTLKSNYFERIFTIFFFQ</sequence>
<name>A0A8S5QSC0_9CAUD</name>
<evidence type="ECO:0000313" key="1">
    <source>
        <dbReference type="EMBL" id="DAE21858.1"/>
    </source>
</evidence>
<protein>
    <submittedName>
        <fullName evidence="1">Uncharacterized protein</fullName>
    </submittedName>
</protein>